<dbReference type="EMBL" id="KQ234946">
    <property type="protein sequence ID" value="KMZ83221.1"/>
    <property type="molecule type" value="Genomic_DNA"/>
</dbReference>
<evidence type="ECO:0000256" key="1">
    <source>
        <dbReference type="SAM" id="Phobius"/>
    </source>
</evidence>
<evidence type="ECO:0000313" key="2">
    <source>
        <dbReference type="EMBL" id="KMZ83221.1"/>
    </source>
</evidence>
<keyword evidence="1" id="KW-0472">Membrane</keyword>
<keyword evidence="1" id="KW-1133">Transmembrane helix</keyword>
<gene>
    <name evidence="2" type="ORF">PVBG_05191</name>
</gene>
<protein>
    <recommendedName>
        <fullName evidence="4">Variable surface protein</fullName>
    </recommendedName>
</protein>
<evidence type="ECO:0000313" key="3">
    <source>
        <dbReference type="Proteomes" id="UP000053327"/>
    </source>
</evidence>
<keyword evidence="1" id="KW-0812">Transmembrane</keyword>
<organism evidence="2 3">
    <name type="scientific">Plasmodium vivax (strain Brazil I)</name>
    <dbReference type="NCBI Taxonomy" id="1033975"/>
    <lineage>
        <taxon>Eukaryota</taxon>
        <taxon>Sar</taxon>
        <taxon>Alveolata</taxon>
        <taxon>Apicomplexa</taxon>
        <taxon>Aconoidasida</taxon>
        <taxon>Haemosporida</taxon>
        <taxon>Plasmodiidae</taxon>
        <taxon>Plasmodium</taxon>
        <taxon>Plasmodium (Plasmodium)</taxon>
    </lineage>
</organism>
<feature type="transmembrane region" description="Helical" evidence="1">
    <location>
        <begin position="31"/>
        <end position="53"/>
    </location>
</feature>
<accession>A0A0J9SKN9</accession>
<evidence type="ECO:0008006" key="4">
    <source>
        <dbReference type="Google" id="ProtNLM"/>
    </source>
</evidence>
<reference evidence="2 3" key="1">
    <citation type="submission" date="2011-08" db="EMBL/GenBank/DDBJ databases">
        <title>The Genome Sequence of Plasmodium vivax Brazil I.</title>
        <authorList>
            <consortium name="The Broad Institute Genome Sequencing Platform"/>
            <consortium name="The Broad Institute Genome Sequencing Center for Infectious Disease"/>
            <person name="Neafsey D."/>
            <person name="Carlton J."/>
            <person name="Barnwell J."/>
            <person name="Collins W."/>
            <person name="Escalante A."/>
            <person name="Mullikin J."/>
            <person name="Saul A."/>
            <person name="Guigo R."/>
            <person name="Camara F."/>
            <person name="Young S.K."/>
            <person name="Zeng Q."/>
            <person name="Gargeya S."/>
            <person name="Fitzgerald M."/>
            <person name="Haas B."/>
            <person name="Abouelleil A."/>
            <person name="Alvarado L."/>
            <person name="Arachchi H.M."/>
            <person name="Berlin A."/>
            <person name="Brown A."/>
            <person name="Chapman S.B."/>
            <person name="Chen Z."/>
            <person name="Dunbar C."/>
            <person name="Freedman E."/>
            <person name="Gearin G."/>
            <person name="Gellesch M."/>
            <person name="Goldberg J."/>
            <person name="Griggs A."/>
            <person name="Gujja S."/>
            <person name="Heiman D."/>
            <person name="Howarth C."/>
            <person name="Larson L."/>
            <person name="Lui A."/>
            <person name="MacDonald P.J.P."/>
            <person name="Montmayeur A."/>
            <person name="Murphy C."/>
            <person name="Neiman D."/>
            <person name="Pearson M."/>
            <person name="Priest M."/>
            <person name="Roberts A."/>
            <person name="Saif S."/>
            <person name="Shea T."/>
            <person name="Shenoy N."/>
            <person name="Sisk P."/>
            <person name="Stolte C."/>
            <person name="Sykes S."/>
            <person name="Wortman J."/>
            <person name="Nusbaum C."/>
            <person name="Birren B."/>
        </authorList>
    </citation>
    <scope>NUCLEOTIDE SEQUENCE [LARGE SCALE GENOMIC DNA]</scope>
    <source>
        <strain evidence="2 3">Brazil I</strain>
    </source>
</reference>
<name>A0A0J9SKN9_PLAV1</name>
<sequence>MIITINVINIKTEFFKIIYGFIRININKNSCIYFFLLFFLKIFRNITIVYPFLGNLLSAYKEFDKELEINDELYSFYQNKITHVQEKKEKYKHIFLKLLRNLRNFANNRYNGLQVYEYCTYLYHWLYRNTNEYNDANLLISIILNGFQTESHPIIINMCPYDLYNKQKDIFKLKDLVKLSYFKFNHEGIKDILKKKEKPNYCLCQKYLEECVNAYITMNASNCSNTQKENNRELCSELTQFDVYYSYLTSDLTIKEKIPNINTGKREVELLDCPSNEEVSKLISDVKTLPTAFGTIAGATSVLALLYKVNSKIILNV</sequence>
<proteinExistence type="predicted"/>
<dbReference type="Proteomes" id="UP000053327">
    <property type="component" value="Unassembled WGS sequence"/>
</dbReference>
<dbReference type="AlphaFoldDB" id="A0A0J9SKN9"/>